<name>A0A7J5YBH1_DISMA</name>
<proteinExistence type="inferred from homology"/>
<feature type="region of interest" description="Disordered" evidence="3">
    <location>
        <begin position="365"/>
        <end position="451"/>
    </location>
</feature>
<dbReference type="PANTHER" id="PTHR21027:SF1">
    <property type="entry name" value="TRNA-SPLICING ENDONUCLEASE SUBUNIT SEN54"/>
    <property type="match status" value="1"/>
</dbReference>
<dbReference type="GO" id="GO:0000214">
    <property type="term" value="C:tRNA-intron endonuclease complex"/>
    <property type="evidence" value="ECO:0007669"/>
    <property type="project" value="TreeGrafter"/>
</dbReference>
<comment type="caution">
    <text evidence="5">The sequence shown here is derived from an EMBL/GenBank/DDBJ whole genome shotgun (WGS) entry which is preliminary data.</text>
</comment>
<evidence type="ECO:0000256" key="1">
    <source>
        <dbReference type="ARBA" id="ARBA00005736"/>
    </source>
</evidence>
<evidence type="ECO:0000256" key="2">
    <source>
        <dbReference type="ARBA" id="ARBA00022694"/>
    </source>
</evidence>
<sequence length="684" mass="77004">MLGFLATAMEEEEVDWWQDPLAFPPEPKPQSDFHLRSSASVEPLPNERQLSNQIAPDLIWARSSKYVGNEQEEPCRQACDQKLVDREDVFQRVDPLLHGTGVEVVIDASSDAPQRPHCVQHQRHVEADREAQLQRSGALCQRLQQKTNRDLDLATSNGNAILYSSNLSPCSKVALTRWFVKEKRSLVCPSMVSQTYREKKKKDQGTITSSGLLLVNMADQNKTDTDSKFYNEILRSHKIPVRGQKDFFPDDSDEQRRRLEQSLNEHWSLISEERVDKLGNLVKATWIPSEKIVELQSPAGKFWQTMGFSAGGKQFLFPEEALYLMECGNVQVFYQELPLSIQDGCLAFEEAWLFGAQVPSSSETSSYAKQLNLPQSRDRAGKQLKRKRSASPTATSSHTEAQEESTADRMEEEDQEGQEDKQLPESHLTISPETSSTQTATASPGNEGGVRTWWMEDDVGERSDHQPASAASRWDFSSISFPDLGSSRECLSSCLVSPDPSLLPEALTVGVCDVDPWRTRINLRDVRRCSNWAEYQQLMERRQGRGVKAERHTCGTGRETKERDAAAPAFVTGLVLLKNDVCVLFCDDEGIIQAMTLLQASDEWRISFNVYQPDTVADFKKSNPGKPYTRMCVCSFDGPVPDLRAIKQLAFQSGDVPVVFAVVDYGDISFYTFKDFQLPTDVFP</sequence>
<dbReference type="GO" id="GO:0000379">
    <property type="term" value="P:tRNA-type intron splice site recognition and cleavage"/>
    <property type="evidence" value="ECO:0007669"/>
    <property type="project" value="TreeGrafter"/>
</dbReference>
<feature type="compositionally biased region" description="Polar residues" evidence="3">
    <location>
        <begin position="428"/>
        <end position="444"/>
    </location>
</feature>
<dbReference type="EMBL" id="JAAKFY010000014">
    <property type="protein sequence ID" value="KAF3845917.1"/>
    <property type="molecule type" value="Genomic_DNA"/>
</dbReference>
<reference evidence="5 6" key="1">
    <citation type="submission" date="2020-03" db="EMBL/GenBank/DDBJ databases">
        <title>Dissostichus mawsoni Genome sequencing and assembly.</title>
        <authorList>
            <person name="Park H."/>
        </authorList>
    </citation>
    <scope>NUCLEOTIDE SEQUENCE [LARGE SCALE GENOMIC DNA]</scope>
    <source>
        <strain evidence="5">DM0001</strain>
        <tissue evidence="5">Muscle</tissue>
    </source>
</reference>
<evidence type="ECO:0000256" key="3">
    <source>
        <dbReference type="SAM" id="MobiDB-lite"/>
    </source>
</evidence>
<evidence type="ECO:0000259" key="4">
    <source>
        <dbReference type="Pfam" id="PF12928"/>
    </source>
</evidence>
<feature type="domain" description="tRNA-splicing endonuclease subunit Sen54 N-terminal" evidence="4">
    <location>
        <begin position="268"/>
        <end position="334"/>
    </location>
</feature>
<dbReference type="PANTHER" id="PTHR21027">
    <property type="entry name" value="TRNA-SPLICING ENDONUCLEASE SUBUNIT SEN54"/>
    <property type="match status" value="1"/>
</dbReference>
<dbReference type="InterPro" id="IPR024337">
    <property type="entry name" value="tRNA_splic_suSen54"/>
</dbReference>
<dbReference type="OrthoDB" id="408683at2759"/>
<keyword evidence="6" id="KW-1185">Reference proteome</keyword>
<accession>A0A7J5YBH1</accession>
<feature type="compositionally biased region" description="Acidic residues" evidence="3">
    <location>
        <begin position="402"/>
        <end position="417"/>
    </location>
</feature>
<feature type="compositionally biased region" description="Polar residues" evidence="3">
    <location>
        <begin position="365"/>
        <end position="375"/>
    </location>
</feature>
<gene>
    <name evidence="5" type="ORF">F7725_002995</name>
</gene>
<dbReference type="Pfam" id="PF12928">
    <property type="entry name" value="tRNA_int_end_N2"/>
    <property type="match status" value="1"/>
</dbReference>
<evidence type="ECO:0000313" key="5">
    <source>
        <dbReference type="EMBL" id="KAF3845917.1"/>
    </source>
</evidence>
<dbReference type="Proteomes" id="UP000518266">
    <property type="component" value="Unassembled WGS sequence"/>
</dbReference>
<protein>
    <recommendedName>
        <fullName evidence="4">tRNA-splicing endonuclease subunit Sen54 N-terminal domain-containing protein</fullName>
    </recommendedName>
</protein>
<organism evidence="5 6">
    <name type="scientific">Dissostichus mawsoni</name>
    <name type="common">Antarctic cod</name>
    <dbReference type="NCBI Taxonomy" id="36200"/>
    <lineage>
        <taxon>Eukaryota</taxon>
        <taxon>Metazoa</taxon>
        <taxon>Chordata</taxon>
        <taxon>Craniata</taxon>
        <taxon>Vertebrata</taxon>
        <taxon>Euteleostomi</taxon>
        <taxon>Actinopterygii</taxon>
        <taxon>Neopterygii</taxon>
        <taxon>Teleostei</taxon>
        <taxon>Neoteleostei</taxon>
        <taxon>Acanthomorphata</taxon>
        <taxon>Eupercaria</taxon>
        <taxon>Perciformes</taxon>
        <taxon>Notothenioidei</taxon>
        <taxon>Nototheniidae</taxon>
        <taxon>Dissostichus</taxon>
    </lineage>
</organism>
<feature type="compositionally biased region" description="Polar residues" evidence="3">
    <location>
        <begin position="390"/>
        <end position="399"/>
    </location>
</feature>
<keyword evidence="2" id="KW-0819">tRNA processing</keyword>
<dbReference type="AlphaFoldDB" id="A0A7J5YBH1"/>
<dbReference type="InterPro" id="IPR024336">
    <property type="entry name" value="tRNA_splic_suSen54_N"/>
</dbReference>
<comment type="similarity">
    <text evidence="1">Belongs to the SEN54 family.</text>
</comment>
<evidence type="ECO:0000313" key="6">
    <source>
        <dbReference type="Proteomes" id="UP000518266"/>
    </source>
</evidence>